<sequence>MAYDVLLNIDPIEVTGTGSFENENYIGNGARVFASIKVSNALAGATTSIVVEESNDGSEWSPVKAINVNEPLIQEPYYSNEIPSSNLSFVDNMNKRFKFKANAKKFRFSYDVAGTATIEINIGNA</sequence>
<accession>A0ABD7WU21</accession>
<proteinExistence type="predicted"/>
<evidence type="ECO:0000313" key="1">
    <source>
        <dbReference type="EMBL" id="WEA43806.1"/>
    </source>
</evidence>
<name>A0ABD7WU21_PRIAR</name>
<dbReference type="EMBL" id="CP118718">
    <property type="protein sequence ID" value="WEA43806.1"/>
    <property type="molecule type" value="Genomic_DNA"/>
</dbReference>
<gene>
    <name evidence="1" type="ORF">PWO00_23725</name>
</gene>
<dbReference type="Proteomes" id="UP001220217">
    <property type="component" value="Chromosome"/>
</dbReference>
<protein>
    <submittedName>
        <fullName evidence="1">Uncharacterized protein</fullName>
    </submittedName>
</protein>
<dbReference type="RefSeq" id="WP_275036517.1">
    <property type="nucleotide sequence ID" value="NZ_CP118718.1"/>
</dbReference>
<organism evidence="1 2">
    <name type="scientific">Priestia aryabhattai</name>
    <name type="common">Bacillus aryabhattai</name>
    <dbReference type="NCBI Taxonomy" id="412384"/>
    <lineage>
        <taxon>Bacteria</taxon>
        <taxon>Bacillati</taxon>
        <taxon>Bacillota</taxon>
        <taxon>Bacilli</taxon>
        <taxon>Bacillales</taxon>
        <taxon>Bacillaceae</taxon>
        <taxon>Priestia</taxon>
    </lineage>
</organism>
<dbReference type="AlphaFoldDB" id="A0ABD7WU21"/>
<evidence type="ECO:0000313" key="2">
    <source>
        <dbReference type="Proteomes" id="UP001220217"/>
    </source>
</evidence>
<reference evidence="1 2" key="1">
    <citation type="submission" date="2023-02" db="EMBL/GenBank/DDBJ databases">
        <title>Complete genome sequence of Priestia aryabhattai G5MAi6, a methanol-tolerant strain isolated from tap water in Hong Kong.</title>
        <authorList>
            <person name="Leung K.M."/>
            <person name="Lai G.K.K."/>
            <person name="Griffin S.D.J."/>
        </authorList>
    </citation>
    <scope>NUCLEOTIDE SEQUENCE [LARGE SCALE GENOMIC DNA]</scope>
    <source>
        <strain evidence="1 2">G5MAi6</strain>
    </source>
</reference>